<dbReference type="Gene3D" id="2.170.260.10">
    <property type="entry name" value="paz domain"/>
    <property type="match status" value="1"/>
</dbReference>
<keyword evidence="2" id="KW-1185">Reference proteome</keyword>
<proteinExistence type="predicted"/>
<evidence type="ECO:0000313" key="1">
    <source>
        <dbReference type="EMBL" id="CAI9778059.1"/>
    </source>
</evidence>
<dbReference type="AlphaFoldDB" id="A0AAD2E5K3"/>
<protein>
    <submittedName>
        <fullName evidence="1">Uncharacterized protein</fullName>
    </submittedName>
</protein>
<organism evidence="1 2">
    <name type="scientific">Fraxinus pennsylvanica</name>
    <dbReference type="NCBI Taxonomy" id="56036"/>
    <lineage>
        <taxon>Eukaryota</taxon>
        <taxon>Viridiplantae</taxon>
        <taxon>Streptophyta</taxon>
        <taxon>Embryophyta</taxon>
        <taxon>Tracheophyta</taxon>
        <taxon>Spermatophyta</taxon>
        <taxon>Magnoliopsida</taxon>
        <taxon>eudicotyledons</taxon>
        <taxon>Gunneridae</taxon>
        <taxon>Pentapetalae</taxon>
        <taxon>asterids</taxon>
        <taxon>lamiids</taxon>
        <taxon>Lamiales</taxon>
        <taxon>Oleaceae</taxon>
        <taxon>Oleeae</taxon>
        <taxon>Fraxinus</taxon>
    </lineage>
</organism>
<name>A0AAD2E5K3_9LAMI</name>
<sequence length="151" mass="17542">MVVQEEHVKQIGRVGIEVEDYTDNFFHQNCFESETTVMKKIKKRSHVSCQVTVYDYFVNSCNIDLPYPADFHCINIGKPKCPTYFPIEPINKKTASSETIDMEFFNLIRYASHSKIICYAKNSVQLKKNTVCDVSITLQMDDLIRTLHLKH</sequence>
<dbReference type="SUPFAM" id="SSF101690">
    <property type="entry name" value="PAZ domain"/>
    <property type="match status" value="1"/>
</dbReference>
<dbReference type="InterPro" id="IPR036085">
    <property type="entry name" value="PAZ_dom_sf"/>
</dbReference>
<dbReference type="EMBL" id="OU503050">
    <property type="protein sequence ID" value="CAI9778059.1"/>
    <property type="molecule type" value="Genomic_DNA"/>
</dbReference>
<accession>A0AAD2E5K3</accession>
<reference evidence="1" key="1">
    <citation type="submission" date="2023-05" db="EMBL/GenBank/DDBJ databases">
        <authorList>
            <person name="Huff M."/>
        </authorList>
    </citation>
    <scope>NUCLEOTIDE SEQUENCE</scope>
</reference>
<dbReference type="Proteomes" id="UP000834106">
    <property type="component" value="Chromosome 15"/>
</dbReference>
<gene>
    <name evidence="1" type="ORF">FPE_LOCUS25489</name>
</gene>
<evidence type="ECO:0000313" key="2">
    <source>
        <dbReference type="Proteomes" id="UP000834106"/>
    </source>
</evidence>